<reference evidence="2 3" key="1">
    <citation type="journal article" date="2019" name="G3 (Bethesda)">
        <title>Sequencing of a Wild Apple (Malus baccata) Genome Unravels the Differences Between Cultivated and Wild Apple Species Regarding Disease Resistance and Cold Tolerance.</title>
        <authorList>
            <person name="Chen X."/>
        </authorList>
    </citation>
    <scope>NUCLEOTIDE SEQUENCE [LARGE SCALE GENOMIC DNA]</scope>
    <source>
        <strain evidence="3">cv. Shandingzi</strain>
        <tissue evidence="2">Leaves</tissue>
    </source>
</reference>
<evidence type="ECO:0000313" key="2">
    <source>
        <dbReference type="EMBL" id="TQD87751.1"/>
    </source>
</evidence>
<name>A0A540LMP9_MALBA</name>
<gene>
    <name evidence="2" type="ORF">C1H46_026689</name>
</gene>
<dbReference type="InterPro" id="IPR016024">
    <property type="entry name" value="ARM-type_fold"/>
</dbReference>
<comment type="caution">
    <text evidence="2">The sequence shown here is derived from an EMBL/GenBank/DDBJ whole genome shotgun (WGS) entry which is preliminary data.</text>
</comment>
<dbReference type="Pfam" id="PF08569">
    <property type="entry name" value="Mo25"/>
    <property type="match status" value="2"/>
</dbReference>
<dbReference type="PANTHER" id="PTHR10182:SF3">
    <property type="entry name" value="PROTEIN MO25"/>
    <property type="match status" value="1"/>
</dbReference>
<dbReference type="SUPFAM" id="SSF48371">
    <property type="entry name" value="ARM repeat"/>
    <property type="match status" value="1"/>
</dbReference>
<dbReference type="Gene3D" id="1.25.10.10">
    <property type="entry name" value="Leucine-rich Repeat Variant"/>
    <property type="match status" value="2"/>
</dbReference>
<proteinExistence type="inferred from homology"/>
<feature type="non-terminal residue" evidence="2">
    <location>
        <position position="1"/>
    </location>
</feature>
<comment type="similarity">
    <text evidence="1">Belongs to the Mo25 family.</text>
</comment>
<dbReference type="EMBL" id="VIEB01000526">
    <property type="protein sequence ID" value="TQD87751.1"/>
    <property type="molecule type" value="Genomic_DNA"/>
</dbReference>
<sequence length="162" mass="18257">TTLTILSFSFFKPSRPKTPQEVAKAINDSLPALDIQTVVEVKALKKALEEVEKNFTTMKCMISGDGETEPNMDHVSQLAFEICKEGVLDLLIHKLPILGWEVFVANPHKPQEVKLILAKNHEKLTDLLHNLSAGKGNEDEQFEEEKELIIKEIERVSQLVNL</sequence>
<dbReference type="AlphaFoldDB" id="A0A540LMP9"/>
<protein>
    <submittedName>
        <fullName evidence="2">Uncharacterized protein</fullName>
    </submittedName>
</protein>
<dbReference type="InterPro" id="IPR011989">
    <property type="entry name" value="ARM-like"/>
</dbReference>
<organism evidence="2 3">
    <name type="scientific">Malus baccata</name>
    <name type="common">Siberian crab apple</name>
    <name type="synonym">Pyrus baccata</name>
    <dbReference type="NCBI Taxonomy" id="106549"/>
    <lineage>
        <taxon>Eukaryota</taxon>
        <taxon>Viridiplantae</taxon>
        <taxon>Streptophyta</taxon>
        <taxon>Embryophyta</taxon>
        <taxon>Tracheophyta</taxon>
        <taxon>Spermatophyta</taxon>
        <taxon>Magnoliopsida</taxon>
        <taxon>eudicotyledons</taxon>
        <taxon>Gunneridae</taxon>
        <taxon>Pentapetalae</taxon>
        <taxon>rosids</taxon>
        <taxon>fabids</taxon>
        <taxon>Rosales</taxon>
        <taxon>Rosaceae</taxon>
        <taxon>Amygdaloideae</taxon>
        <taxon>Maleae</taxon>
        <taxon>Malus</taxon>
    </lineage>
</organism>
<dbReference type="Proteomes" id="UP000315295">
    <property type="component" value="Unassembled WGS sequence"/>
</dbReference>
<evidence type="ECO:0000313" key="3">
    <source>
        <dbReference type="Proteomes" id="UP000315295"/>
    </source>
</evidence>
<dbReference type="GO" id="GO:0043539">
    <property type="term" value="F:protein serine/threonine kinase activator activity"/>
    <property type="evidence" value="ECO:0007669"/>
    <property type="project" value="TreeGrafter"/>
</dbReference>
<accession>A0A540LMP9</accession>
<keyword evidence="3" id="KW-1185">Reference proteome</keyword>
<evidence type="ECO:0000256" key="1">
    <source>
        <dbReference type="ARBA" id="ARBA00011012"/>
    </source>
</evidence>
<dbReference type="STRING" id="106549.A0A540LMP9"/>
<dbReference type="PANTHER" id="PTHR10182">
    <property type="entry name" value="CALCIUM-BINDING PROTEIN 39-RELATED"/>
    <property type="match status" value="1"/>
</dbReference>
<dbReference type="GO" id="GO:0035556">
    <property type="term" value="P:intracellular signal transduction"/>
    <property type="evidence" value="ECO:0007669"/>
    <property type="project" value="TreeGrafter"/>
</dbReference>
<dbReference type="InterPro" id="IPR013878">
    <property type="entry name" value="Mo25"/>
</dbReference>